<gene>
    <name evidence="4" type="ORF">LZC94_35220</name>
</gene>
<feature type="domain" description="Cytochrome c7-like" evidence="3">
    <location>
        <begin position="123"/>
        <end position="212"/>
    </location>
</feature>
<dbReference type="PROSITE" id="PS51257">
    <property type="entry name" value="PROKAR_LIPOPROTEIN"/>
    <property type="match status" value="1"/>
</dbReference>
<dbReference type="Proteomes" id="UP001370348">
    <property type="component" value="Chromosome"/>
</dbReference>
<sequence>MKTTSFLAGSMALAVWIAACGGAQPTPEQPPGTSGPGPNPDVNAPSPSGSSSTAPATSAPPAGSTAPAGSATPTVVAPMKPIATSAMAIELQNIGLDLKNLPPLEKLEPAKVRKVMRTFNKALGAKCSDCHNEADYSAMTPKKKIALHMWNDYVRGLALEDGTALYCDSCHQGRMEFLDRRDKKALAAWMEQNYEDKMRRRDGKEHKCATCHGDPFDGAILARWAK</sequence>
<keyword evidence="5" id="KW-1185">Reference proteome</keyword>
<feature type="signal peptide" evidence="2">
    <location>
        <begin position="1"/>
        <end position="25"/>
    </location>
</feature>
<dbReference type="Gene3D" id="1.10.468.10">
    <property type="entry name" value="Photosynthetic Reaction Center, subunit C, domain 2"/>
    <property type="match status" value="1"/>
</dbReference>
<accession>A0ABZ2LQT3</accession>
<dbReference type="RefSeq" id="WP_394822704.1">
    <property type="nucleotide sequence ID" value="NZ_CP089984.1"/>
</dbReference>
<evidence type="ECO:0000313" key="4">
    <source>
        <dbReference type="EMBL" id="WXB13085.1"/>
    </source>
</evidence>
<dbReference type="SUPFAM" id="SSF48695">
    <property type="entry name" value="Multiheme cytochromes"/>
    <property type="match status" value="1"/>
</dbReference>
<evidence type="ECO:0000256" key="1">
    <source>
        <dbReference type="SAM" id="MobiDB-lite"/>
    </source>
</evidence>
<feature type="chain" id="PRO_5045860387" description="Cytochrome c7-like domain-containing protein" evidence="2">
    <location>
        <begin position="26"/>
        <end position="226"/>
    </location>
</feature>
<dbReference type="Pfam" id="PF14522">
    <property type="entry name" value="Cytochrome_C7"/>
    <property type="match status" value="1"/>
</dbReference>
<keyword evidence="2" id="KW-0732">Signal</keyword>
<evidence type="ECO:0000313" key="5">
    <source>
        <dbReference type="Proteomes" id="UP001370348"/>
    </source>
</evidence>
<dbReference type="InterPro" id="IPR036280">
    <property type="entry name" value="Multihaem_cyt_sf"/>
</dbReference>
<feature type="region of interest" description="Disordered" evidence="1">
    <location>
        <begin position="22"/>
        <end position="72"/>
    </location>
</feature>
<dbReference type="InterPro" id="IPR029467">
    <property type="entry name" value="Cyt_c7-like"/>
</dbReference>
<organism evidence="4 5">
    <name type="scientific">Pendulispora albinea</name>
    <dbReference type="NCBI Taxonomy" id="2741071"/>
    <lineage>
        <taxon>Bacteria</taxon>
        <taxon>Pseudomonadati</taxon>
        <taxon>Myxococcota</taxon>
        <taxon>Myxococcia</taxon>
        <taxon>Myxococcales</taxon>
        <taxon>Sorangiineae</taxon>
        <taxon>Pendulisporaceae</taxon>
        <taxon>Pendulispora</taxon>
    </lineage>
</organism>
<reference evidence="4 5" key="1">
    <citation type="submission" date="2021-12" db="EMBL/GenBank/DDBJ databases">
        <title>Discovery of the Pendulisporaceae a myxobacterial family with distinct sporulation behavior and unique specialized metabolism.</title>
        <authorList>
            <person name="Garcia R."/>
            <person name="Popoff A."/>
            <person name="Bader C.D."/>
            <person name="Loehr J."/>
            <person name="Walesch S."/>
            <person name="Walt C."/>
            <person name="Boldt J."/>
            <person name="Bunk B."/>
            <person name="Haeckl F.J.F.P.J."/>
            <person name="Gunesch A.P."/>
            <person name="Birkelbach J."/>
            <person name="Nuebel U."/>
            <person name="Pietschmann T."/>
            <person name="Bach T."/>
            <person name="Mueller R."/>
        </authorList>
    </citation>
    <scope>NUCLEOTIDE SEQUENCE [LARGE SCALE GENOMIC DNA]</scope>
    <source>
        <strain evidence="4 5">MSr11954</strain>
    </source>
</reference>
<name>A0ABZ2LQT3_9BACT</name>
<feature type="compositionally biased region" description="Low complexity" evidence="1">
    <location>
        <begin position="44"/>
        <end position="72"/>
    </location>
</feature>
<evidence type="ECO:0000256" key="2">
    <source>
        <dbReference type="SAM" id="SignalP"/>
    </source>
</evidence>
<proteinExistence type="predicted"/>
<evidence type="ECO:0000259" key="3">
    <source>
        <dbReference type="Pfam" id="PF14522"/>
    </source>
</evidence>
<dbReference type="InterPro" id="IPR023119">
    <property type="entry name" value="Multihaem_cyt_PRC_cyt_su-like"/>
</dbReference>
<dbReference type="EMBL" id="CP089984">
    <property type="protein sequence ID" value="WXB13085.1"/>
    <property type="molecule type" value="Genomic_DNA"/>
</dbReference>
<protein>
    <recommendedName>
        <fullName evidence="3">Cytochrome c7-like domain-containing protein</fullName>
    </recommendedName>
</protein>